<dbReference type="eggNOG" id="ENOG502S4S4">
    <property type="taxonomic scope" value="Eukaryota"/>
</dbReference>
<dbReference type="AlphaFoldDB" id="A0A1H6Q4M6"/>
<dbReference type="PANTHER" id="PTHR21024:SF0">
    <property type="entry name" value="ELECTRON TRANSFER FLAVOPROTEIN REGULATORY FACTOR 1"/>
    <property type="match status" value="1"/>
</dbReference>
<dbReference type="KEGG" id="yli:7009378"/>
<dbReference type="EMBL" id="CP017553">
    <property type="protein sequence ID" value="AOW00687.1"/>
    <property type="molecule type" value="Genomic_DNA"/>
</dbReference>
<evidence type="ECO:0000313" key="3">
    <source>
        <dbReference type="EMBL" id="RDW23092.1"/>
    </source>
</evidence>
<dbReference type="Pfam" id="PF13233">
    <property type="entry name" value="Complex1_LYR_2"/>
    <property type="match status" value="1"/>
</dbReference>
<gene>
    <name evidence="3" type="ORF">B0I71DRAFT_136523</name>
    <name evidence="2" type="ORF">YALI1_A15507g</name>
</gene>
<evidence type="ECO:0000256" key="1">
    <source>
        <dbReference type="ARBA" id="ARBA00009508"/>
    </source>
</evidence>
<dbReference type="VEuPathDB" id="FungiDB:YALI0_A15433g"/>
<dbReference type="Proteomes" id="UP000256601">
    <property type="component" value="Unassembled WGS sequence"/>
</dbReference>
<dbReference type="GeneID" id="7009378"/>
<evidence type="ECO:0000313" key="2">
    <source>
        <dbReference type="EMBL" id="AOW00687.1"/>
    </source>
</evidence>
<accession>A0A1H6Q4M6</accession>
<organism evidence="2 4">
    <name type="scientific">Yarrowia lipolytica</name>
    <name type="common">Candida lipolytica</name>
    <dbReference type="NCBI Taxonomy" id="4952"/>
    <lineage>
        <taxon>Eukaryota</taxon>
        <taxon>Fungi</taxon>
        <taxon>Dikarya</taxon>
        <taxon>Ascomycota</taxon>
        <taxon>Saccharomycotina</taxon>
        <taxon>Dipodascomycetes</taxon>
        <taxon>Dipodascales</taxon>
        <taxon>Dipodascales incertae sedis</taxon>
        <taxon>Yarrowia</taxon>
    </lineage>
</organism>
<sequence>MSAKQALKPQVTQLYKELLWMGRDYPQGYKYFRDRCHKVFKAKSGLTDPKEIENAIKLGEYVKKELEALYFLKRYRAMKRAYYD</sequence>
<dbReference type="GO" id="GO:0090324">
    <property type="term" value="P:negative regulation of oxidative phosphorylation"/>
    <property type="evidence" value="ECO:0007669"/>
    <property type="project" value="InterPro"/>
</dbReference>
<dbReference type="EMBL" id="KZ859114">
    <property type="protein sequence ID" value="RDW23092.1"/>
    <property type="molecule type" value="Genomic_DNA"/>
</dbReference>
<evidence type="ECO:0000313" key="5">
    <source>
        <dbReference type="Proteomes" id="UP000256601"/>
    </source>
</evidence>
<dbReference type="OMA" id="HRAFMSK"/>
<dbReference type="RefSeq" id="XP_002142989.1">
    <property type="nucleotide sequence ID" value="XM_002142953.1"/>
</dbReference>
<dbReference type="OrthoDB" id="10258445at2759"/>
<evidence type="ECO:0000313" key="4">
    <source>
        <dbReference type="Proteomes" id="UP000182444"/>
    </source>
</evidence>
<dbReference type="InterPro" id="IPR045296">
    <property type="entry name" value="Complex1_LYR_ETFRF1_LYRM5"/>
</dbReference>
<dbReference type="InterPro" id="IPR052000">
    <property type="entry name" value="ETFRF1"/>
</dbReference>
<protein>
    <submittedName>
        <fullName evidence="2">Uncharacterized protein</fullName>
    </submittedName>
</protein>
<dbReference type="VEuPathDB" id="FungiDB:YALI1_A15507g"/>
<dbReference type="GO" id="GO:0022904">
    <property type="term" value="P:respiratory electron transport chain"/>
    <property type="evidence" value="ECO:0007669"/>
    <property type="project" value="TreeGrafter"/>
</dbReference>
<reference evidence="2 4" key="1">
    <citation type="journal article" date="2016" name="PLoS ONE">
        <title>Sequence Assembly of Yarrowia lipolytica Strain W29/CLIB89 Shows Transposable Element Diversity.</title>
        <authorList>
            <person name="Magnan C."/>
            <person name="Yu J."/>
            <person name="Chang I."/>
            <person name="Jahn E."/>
            <person name="Kanomata Y."/>
            <person name="Wu J."/>
            <person name="Zeller M."/>
            <person name="Oakes M."/>
            <person name="Baldi P."/>
            <person name="Sandmeyer S."/>
        </authorList>
    </citation>
    <scope>NUCLEOTIDE SEQUENCE [LARGE SCALE GENOMIC DNA]</scope>
    <source>
        <strain evidence="2">CLIB89</strain>
        <strain evidence="4">CLIB89(W29)</strain>
    </source>
</reference>
<dbReference type="PANTHER" id="PTHR21024">
    <property type="entry name" value="GROWTH HORMONE-INDUCIBLE SOLUBLE PROTEIN-RELATED"/>
    <property type="match status" value="1"/>
</dbReference>
<dbReference type="Proteomes" id="UP000182444">
    <property type="component" value="Chromosome 1A"/>
</dbReference>
<name>A0A1H6Q4M6_YARLL</name>
<reference evidence="3 5" key="2">
    <citation type="submission" date="2018-07" db="EMBL/GenBank/DDBJ databases">
        <title>Draft Genome Assemblies for Five Robust Yarrowia lipolytica Strains Exhibiting High Lipid Production and Pentose Sugar Utilization and Sugar Alcohol Secretion from Undetoxified Lignocellulosic Biomass Hydrolysates.</title>
        <authorList>
            <consortium name="DOE Joint Genome Institute"/>
            <person name="Walker C."/>
            <person name="Ryu S."/>
            <person name="Na H."/>
            <person name="Zane M."/>
            <person name="LaButti K."/>
            <person name="Lipzen A."/>
            <person name="Haridas S."/>
            <person name="Barry K."/>
            <person name="Grigoriev I.V."/>
            <person name="Quarterman J."/>
            <person name="Slininger P."/>
            <person name="Dien B."/>
            <person name="Trinh C.T."/>
        </authorList>
    </citation>
    <scope>NUCLEOTIDE SEQUENCE [LARGE SCALE GENOMIC DNA]</scope>
    <source>
        <strain evidence="3 5">YB392</strain>
    </source>
</reference>
<comment type="similarity">
    <text evidence="1">Belongs to the complex I LYR family.</text>
</comment>
<dbReference type="GO" id="GO:0005739">
    <property type="term" value="C:mitochondrion"/>
    <property type="evidence" value="ECO:0007669"/>
    <property type="project" value="TreeGrafter"/>
</dbReference>
<proteinExistence type="inferred from homology"/>
<dbReference type="CDD" id="cd20265">
    <property type="entry name" value="Complex1_LYR_ETFRF1_LYRM5"/>
    <property type="match status" value="1"/>
</dbReference>